<evidence type="ECO:0000256" key="10">
    <source>
        <dbReference type="NCBIfam" id="TIGR00551"/>
    </source>
</evidence>
<dbReference type="InterPro" id="IPR003953">
    <property type="entry name" value="FAD-dep_OxRdtase_2_FAD-bd"/>
</dbReference>
<proteinExistence type="inferred from homology"/>
<dbReference type="SUPFAM" id="SSF56425">
    <property type="entry name" value="Succinate dehydrogenase/fumarate reductase flavoprotein, catalytic domain"/>
    <property type="match status" value="1"/>
</dbReference>
<comment type="catalytic activity">
    <reaction evidence="9">
        <text>L-aspartate + O2 = iminosuccinate + H2O2</text>
        <dbReference type="Rhea" id="RHEA:25876"/>
        <dbReference type="ChEBI" id="CHEBI:15379"/>
        <dbReference type="ChEBI" id="CHEBI:16240"/>
        <dbReference type="ChEBI" id="CHEBI:29991"/>
        <dbReference type="ChEBI" id="CHEBI:77875"/>
        <dbReference type="EC" id="1.4.3.16"/>
    </reaction>
    <physiologicalReaction direction="left-to-right" evidence="9">
        <dbReference type="Rhea" id="RHEA:25877"/>
    </physiologicalReaction>
</comment>
<dbReference type="InterPro" id="IPR036188">
    <property type="entry name" value="FAD/NAD-bd_sf"/>
</dbReference>
<evidence type="ECO:0000256" key="9">
    <source>
        <dbReference type="ARBA" id="ARBA00048305"/>
    </source>
</evidence>
<evidence type="ECO:0000256" key="12">
    <source>
        <dbReference type="SAM" id="Phobius"/>
    </source>
</evidence>
<organism evidence="15 16">
    <name type="scientific">Lichenicoccus roseus</name>
    <dbReference type="NCBI Taxonomy" id="2683649"/>
    <lineage>
        <taxon>Bacteria</taxon>
        <taxon>Pseudomonadati</taxon>
        <taxon>Pseudomonadota</taxon>
        <taxon>Alphaproteobacteria</taxon>
        <taxon>Acetobacterales</taxon>
        <taxon>Acetobacteraceae</taxon>
        <taxon>Lichenicoccus</taxon>
    </lineage>
</organism>
<evidence type="ECO:0000256" key="6">
    <source>
        <dbReference type="ARBA" id="ARBA00022642"/>
    </source>
</evidence>
<sequence length="516" mass="52808">MTRVRTLTTPVALPNNVPVIVGAGLAGMMAALSLAPHPCLLLSMAPLTREASSGWAQGGIAAAVGDDDDVSLQVADTLAAGDGLCDPDTVRAIVGGGPRAIERLAGYGVRFDRDGEGRLALGLEAAHSRRRIVHARGDGTGAEIVRALAEAVRATPCITVLEGAVLVRLQVADGVVSGAEIRIGDRVQLVRTGQVVIATGGAGGLFLDTTNPLGSTGSGLAIAARAGAALGDLEFIQFHPTALAVDAGPQGATPMSLVSEAVRGEGATLVDETGARFMENELAPRDVVSRAVWHHLAAGHGVFLDARTALGARFGTRFPGIDAACRAHGIDPATMPIPIRPAAHYHMGGIAVDADGRSSLPGLWACGEAACTGLHGANRLASNSLLEAAVCGERVAASLLEQPARLAVRATPVASRPAGSDATLQPVRRILSRDVGVLRDADGLNRAIAALAPLAEASDAALLGLMIAQCALARQESRGGHCRTDHPARQEPAVRRVWTAAEALAAAPATMRRRAS</sequence>
<evidence type="ECO:0000256" key="2">
    <source>
        <dbReference type="ARBA" id="ARBA00004950"/>
    </source>
</evidence>
<dbReference type="NCBIfam" id="TIGR00551">
    <property type="entry name" value="nadB"/>
    <property type="match status" value="1"/>
</dbReference>
<dbReference type="GO" id="GO:0034628">
    <property type="term" value="P:'de novo' NAD+ biosynthetic process from L-aspartate"/>
    <property type="evidence" value="ECO:0007669"/>
    <property type="project" value="TreeGrafter"/>
</dbReference>
<keyword evidence="5 11" id="KW-0285">Flavoprotein</keyword>
<keyword evidence="12" id="KW-0472">Membrane</keyword>
<protein>
    <recommendedName>
        <fullName evidence="4 10">L-aspartate oxidase</fullName>
        <ecNumber evidence="4 10">1.4.3.16</ecNumber>
    </recommendedName>
</protein>
<keyword evidence="16" id="KW-1185">Reference proteome</keyword>
<evidence type="ECO:0000259" key="14">
    <source>
        <dbReference type="Pfam" id="PF02910"/>
    </source>
</evidence>
<dbReference type="PANTHER" id="PTHR42716:SF2">
    <property type="entry name" value="L-ASPARTATE OXIDASE, CHLOROPLASTIC"/>
    <property type="match status" value="1"/>
</dbReference>
<dbReference type="EC" id="1.4.3.16" evidence="4 10"/>
<evidence type="ECO:0000259" key="13">
    <source>
        <dbReference type="Pfam" id="PF00890"/>
    </source>
</evidence>
<accession>A0A5R9J783</accession>
<dbReference type="AlphaFoldDB" id="A0A5R9J783"/>
<dbReference type="GO" id="GO:0008734">
    <property type="term" value="F:L-aspartate oxidase activity"/>
    <property type="evidence" value="ECO:0007669"/>
    <property type="project" value="UniProtKB-UniRule"/>
</dbReference>
<dbReference type="UniPathway" id="UPA00253">
    <property type="reaction ID" value="UER00326"/>
</dbReference>
<name>A0A5R9J783_9PROT</name>
<keyword evidence="8 11" id="KW-0560">Oxidoreductase</keyword>
<dbReference type="Proteomes" id="UP000305654">
    <property type="component" value="Unassembled WGS sequence"/>
</dbReference>
<evidence type="ECO:0000256" key="7">
    <source>
        <dbReference type="ARBA" id="ARBA00022827"/>
    </source>
</evidence>
<keyword evidence="6 11" id="KW-0662">Pyridine nucleotide biosynthesis</keyword>
<dbReference type="Pfam" id="PF00890">
    <property type="entry name" value="FAD_binding_2"/>
    <property type="match status" value="1"/>
</dbReference>
<evidence type="ECO:0000256" key="8">
    <source>
        <dbReference type="ARBA" id="ARBA00023002"/>
    </source>
</evidence>
<reference evidence="15 16" key="1">
    <citation type="submission" date="2019-05" db="EMBL/GenBank/DDBJ databases">
        <authorList>
            <person name="Pankratov T."/>
            <person name="Grouzdev D."/>
        </authorList>
    </citation>
    <scope>NUCLEOTIDE SEQUENCE [LARGE SCALE GENOMIC DNA]</scope>
    <source>
        <strain evidence="15 16">KEBCLARHB70R</strain>
    </source>
</reference>
<feature type="domain" description="Fumarate reductase/succinate dehydrogenase flavoprotein-like C-terminal" evidence="14">
    <location>
        <begin position="456"/>
        <end position="493"/>
    </location>
</feature>
<dbReference type="PANTHER" id="PTHR42716">
    <property type="entry name" value="L-ASPARTATE OXIDASE"/>
    <property type="match status" value="1"/>
</dbReference>
<comment type="cofactor">
    <cofactor evidence="1 11">
        <name>FAD</name>
        <dbReference type="ChEBI" id="CHEBI:57692"/>
    </cofactor>
</comment>
<dbReference type="PRINTS" id="PR00368">
    <property type="entry name" value="FADPNR"/>
</dbReference>
<dbReference type="GO" id="GO:0005737">
    <property type="term" value="C:cytoplasm"/>
    <property type="evidence" value="ECO:0007669"/>
    <property type="project" value="UniProtKB-SubCell"/>
</dbReference>
<dbReference type="NCBIfam" id="NF005701">
    <property type="entry name" value="PRK07512.1"/>
    <property type="match status" value="1"/>
</dbReference>
<keyword evidence="7 11" id="KW-0274">FAD</keyword>
<dbReference type="InterPro" id="IPR027477">
    <property type="entry name" value="Succ_DH/fumarate_Rdtase_cat_sf"/>
</dbReference>
<keyword evidence="12" id="KW-0812">Transmembrane</keyword>
<evidence type="ECO:0000313" key="16">
    <source>
        <dbReference type="Proteomes" id="UP000305654"/>
    </source>
</evidence>
<evidence type="ECO:0000313" key="15">
    <source>
        <dbReference type="EMBL" id="TLU72367.1"/>
    </source>
</evidence>
<dbReference type="Gene3D" id="1.20.58.100">
    <property type="entry name" value="Fumarate reductase/succinate dehydrogenase flavoprotein-like, C-terminal domain"/>
    <property type="match status" value="1"/>
</dbReference>
<dbReference type="Gene3D" id="3.50.50.60">
    <property type="entry name" value="FAD/NAD(P)-binding domain"/>
    <property type="match status" value="1"/>
</dbReference>
<dbReference type="Pfam" id="PF02910">
    <property type="entry name" value="Succ_DH_flav_C"/>
    <property type="match status" value="1"/>
</dbReference>
<dbReference type="Gene3D" id="3.90.700.10">
    <property type="entry name" value="Succinate dehydrogenase/fumarate reductase flavoprotein, catalytic domain"/>
    <property type="match status" value="1"/>
</dbReference>
<dbReference type="SUPFAM" id="SSF46977">
    <property type="entry name" value="Succinate dehydrogenase/fumarate reductase flavoprotein C-terminal domain"/>
    <property type="match status" value="1"/>
</dbReference>
<feature type="transmembrane region" description="Helical" evidence="12">
    <location>
        <begin position="20"/>
        <end position="42"/>
    </location>
</feature>
<evidence type="ECO:0000256" key="4">
    <source>
        <dbReference type="ARBA" id="ARBA00012173"/>
    </source>
</evidence>
<gene>
    <name evidence="15" type="ORF">FE263_09800</name>
</gene>
<dbReference type="RefSeq" id="WP_138325829.1">
    <property type="nucleotide sequence ID" value="NZ_VCDI01000003.1"/>
</dbReference>
<evidence type="ECO:0000256" key="5">
    <source>
        <dbReference type="ARBA" id="ARBA00022630"/>
    </source>
</evidence>
<evidence type="ECO:0000256" key="3">
    <source>
        <dbReference type="ARBA" id="ARBA00008562"/>
    </source>
</evidence>
<dbReference type="InterPro" id="IPR005288">
    <property type="entry name" value="NadB"/>
</dbReference>
<keyword evidence="12" id="KW-1133">Transmembrane helix</keyword>
<dbReference type="SUPFAM" id="SSF51905">
    <property type="entry name" value="FAD/NAD(P)-binding domain"/>
    <property type="match status" value="1"/>
</dbReference>
<feature type="domain" description="FAD-dependent oxidoreductase 2 FAD-binding" evidence="13">
    <location>
        <begin position="19"/>
        <end position="385"/>
    </location>
</feature>
<comment type="caution">
    <text evidence="15">The sequence shown here is derived from an EMBL/GenBank/DDBJ whole genome shotgun (WGS) entry which is preliminary data.</text>
</comment>
<comment type="subcellular location">
    <subcellularLocation>
        <location evidence="11">Cytoplasm</location>
    </subcellularLocation>
</comment>
<dbReference type="InterPro" id="IPR037099">
    <property type="entry name" value="Fum_R/Succ_DH_flav-like_C_sf"/>
</dbReference>
<comment type="function">
    <text evidence="11">Catalyzes the oxidation of L-aspartate to iminoaspartate.</text>
</comment>
<dbReference type="FunFam" id="3.90.700.10:FF:000002">
    <property type="entry name" value="L-aspartate oxidase"/>
    <property type="match status" value="1"/>
</dbReference>
<evidence type="ECO:0000256" key="11">
    <source>
        <dbReference type="RuleBase" id="RU362049"/>
    </source>
</evidence>
<evidence type="ECO:0000256" key="1">
    <source>
        <dbReference type="ARBA" id="ARBA00001974"/>
    </source>
</evidence>
<comment type="similarity">
    <text evidence="3 11">Belongs to the FAD-dependent oxidoreductase 2 family. NadB subfamily.</text>
</comment>
<dbReference type="OrthoDB" id="9806724at2"/>
<dbReference type="InterPro" id="IPR015939">
    <property type="entry name" value="Fum_Rdtase/Succ_DH_flav-like_C"/>
</dbReference>
<dbReference type="EMBL" id="VCDI01000003">
    <property type="protein sequence ID" value="TLU72367.1"/>
    <property type="molecule type" value="Genomic_DNA"/>
</dbReference>
<comment type="pathway">
    <text evidence="2 11">Cofactor biosynthesis; NAD(+) biosynthesis; iminoaspartate from L-aspartate (oxidase route): step 1/1.</text>
</comment>